<proteinExistence type="predicted"/>
<comment type="caution">
    <text evidence="2">The sequence shown here is derived from an EMBL/GenBank/DDBJ whole genome shotgun (WGS) entry which is preliminary data.</text>
</comment>
<keyword evidence="3" id="KW-1185">Reference proteome</keyword>
<evidence type="ECO:0000313" key="3">
    <source>
        <dbReference type="Proteomes" id="UP000216947"/>
    </source>
</evidence>
<dbReference type="EMBL" id="NEVK01000006">
    <property type="protein sequence ID" value="OZI17695.1"/>
    <property type="molecule type" value="Genomic_DNA"/>
</dbReference>
<dbReference type="Proteomes" id="UP000216947">
    <property type="component" value="Unassembled WGS sequence"/>
</dbReference>
<reference evidence="3" key="1">
    <citation type="submission" date="2017-05" db="EMBL/GenBank/DDBJ databases">
        <title>Complete and WGS of Bordetella genogroups.</title>
        <authorList>
            <person name="Spilker T."/>
            <person name="Lipuma J."/>
        </authorList>
    </citation>
    <scope>NUCLEOTIDE SEQUENCE [LARGE SCALE GENOMIC DNA]</scope>
    <source>
        <strain evidence="3">AU18089</strain>
    </source>
</reference>
<dbReference type="RefSeq" id="WP_038852076.1">
    <property type="nucleotide sequence ID" value="NZ_NEVI01000016.1"/>
</dbReference>
<evidence type="ECO:0000313" key="2">
    <source>
        <dbReference type="EMBL" id="OZI17695.1"/>
    </source>
</evidence>
<accession>A0A261QY42</accession>
<dbReference type="PROSITE" id="PS51257">
    <property type="entry name" value="PROKAR_LIPOPROTEIN"/>
    <property type="match status" value="1"/>
</dbReference>
<dbReference type="InterPro" id="IPR007298">
    <property type="entry name" value="Cu-R_lipoprotein_NlpE"/>
</dbReference>
<name>A0A261QY42_9BORD</name>
<organism evidence="2 3">
    <name type="scientific">Bordetella genomosp. 7</name>
    <dbReference type="NCBI Taxonomy" id="1416805"/>
    <lineage>
        <taxon>Bacteria</taxon>
        <taxon>Pseudomonadati</taxon>
        <taxon>Pseudomonadota</taxon>
        <taxon>Betaproteobacteria</taxon>
        <taxon>Burkholderiales</taxon>
        <taxon>Alcaligenaceae</taxon>
        <taxon>Bordetella</taxon>
    </lineage>
</organism>
<gene>
    <name evidence="2" type="ORF">CAL19_11285</name>
</gene>
<dbReference type="Gene3D" id="2.40.128.640">
    <property type="match status" value="1"/>
</dbReference>
<protein>
    <recommendedName>
        <fullName evidence="4">Copper homeostasis protein</fullName>
    </recommendedName>
</protein>
<sequence>MNTSTLRYMLPCMLAGALLAGCAQDGQPAKDPVKARPTLASEHNARNSLDWAGTYEGTLPCADCPGIRTRLELTPQGQYELQTRYLDRQQAPTVQRGNFEWQPDGSTIRLDQAGDEQSFFVAEGRLIQLYQDGTRPSGPLAPHYELKLLP</sequence>
<evidence type="ECO:0000256" key="1">
    <source>
        <dbReference type="SAM" id="SignalP"/>
    </source>
</evidence>
<feature type="signal peptide" evidence="1">
    <location>
        <begin position="1"/>
        <end position="23"/>
    </location>
</feature>
<evidence type="ECO:0008006" key="4">
    <source>
        <dbReference type="Google" id="ProtNLM"/>
    </source>
</evidence>
<keyword evidence="1" id="KW-0732">Signal</keyword>
<dbReference type="AlphaFoldDB" id="A0A261QY42"/>
<dbReference type="Pfam" id="PF04170">
    <property type="entry name" value="NlpE"/>
    <property type="match status" value="1"/>
</dbReference>
<feature type="chain" id="PRO_5012650168" description="Copper homeostasis protein" evidence="1">
    <location>
        <begin position="24"/>
        <end position="150"/>
    </location>
</feature>